<proteinExistence type="predicted"/>
<dbReference type="AlphaFoldDB" id="A0A081XWA3"/>
<feature type="compositionally biased region" description="Basic and acidic residues" evidence="1">
    <location>
        <begin position="55"/>
        <end position="67"/>
    </location>
</feature>
<reference evidence="2 3" key="1">
    <citation type="submission" date="2014-02" db="EMBL/GenBank/DDBJ databases">
        <title>The genome announcement of Streptomyces toyocaensis NRRL15009.</title>
        <authorList>
            <person name="Hong H.-J."/>
            <person name="Kwun M.J."/>
        </authorList>
    </citation>
    <scope>NUCLEOTIDE SEQUENCE [LARGE SCALE GENOMIC DNA]</scope>
    <source>
        <strain evidence="2 3">NRRL 15009</strain>
    </source>
</reference>
<accession>A0A081XWA3</accession>
<feature type="compositionally biased region" description="Polar residues" evidence="1">
    <location>
        <begin position="1"/>
        <end position="13"/>
    </location>
</feature>
<keyword evidence="3" id="KW-1185">Reference proteome</keyword>
<feature type="region of interest" description="Disordered" evidence="1">
    <location>
        <begin position="1"/>
        <end position="72"/>
    </location>
</feature>
<comment type="caution">
    <text evidence="2">The sequence shown here is derived from an EMBL/GenBank/DDBJ whole genome shotgun (WGS) entry which is preliminary data.</text>
</comment>
<protein>
    <submittedName>
        <fullName evidence="2">Uncharacterized protein</fullName>
    </submittedName>
</protein>
<gene>
    <name evidence="2" type="ORF">BU52_07850</name>
</gene>
<dbReference type="STRING" id="55952.BU52_07850"/>
<feature type="region of interest" description="Disordered" evidence="1">
    <location>
        <begin position="89"/>
        <end position="124"/>
    </location>
</feature>
<name>A0A081XWA3_STRTO</name>
<dbReference type="EMBL" id="JFCB01000004">
    <property type="protein sequence ID" value="KES07826.1"/>
    <property type="molecule type" value="Genomic_DNA"/>
</dbReference>
<evidence type="ECO:0000256" key="1">
    <source>
        <dbReference type="SAM" id="MobiDB-lite"/>
    </source>
</evidence>
<sequence>MTASMAPTRNSAAANRATEPGQAGGQCARARQQRAEHGDTRGPQPAGQHPRRRTGHDGTRGERRDGQSVDGVADAEVVLDLRVARQQVGEQGAVGEEQHRHGRTGPPVGPGGLPQYVNSHAGTL</sequence>
<dbReference type="Proteomes" id="UP000028341">
    <property type="component" value="Unassembled WGS sequence"/>
</dbReference>
<evidence type="ECO:0000313" key="2">
    <source>
        <dbReference type="EMBL" id="KES07826.1"/>
    </source>
</evidence>
<organism evidence="2 3">
    <name type="scientific">Streptomyces toyocaensis</name>
    <dbReference type="NCBI Taxonomy" id="55952"/>
    <lineage>
        <taxon>Bacteria</taxon>
        <taxon>Bacillati</taxon>
        <taxon>Actinomycetota</taxon>
        <taxon>Actinomycetes</taxon>
        <taxon>Kitasatosporales</taxon>
        <taxon>Streptomycetaceae</taxon>
        <taxon>Streptomyces</taxon>
    </lineage>
</organism>
<evidence type="ECO:0000313" key="3">
    <source>
        <dbReference type="Proteomes" id="UP000028341"/>
    </source>
</evidence>